<evidence type="ECO:0008006" key="3">
    <source>
        <dbReference type="Google" id="ProtNLM"/>
    </source>
</evidence>
<protein>
    <recommendedName>
        <fullName evidence="3">Aminoglycoside phosphotransferase domain-containing protein</fullName>
    </recommendedName>
</protein>
<reference evidence="1 2" key="1">
    <citation type="submission" date="2021-10" db="EMBL/GenBank/DDBJ databases">
        <authorList>
            <person name="Criscuolo A."/>
        </authorList>
    </citation>
    <scope>NUCLEOTIDE SEQUENCE [LARGE SCALE GENOMIC DNA]</scope>
    <source>
        <strain evidence="2">CIP 111883</strain>
    </source>
</reference>
<proteinExistence type="predicted"/>
<keyword evidence="2" id="KW-1185">Reference proteome</keyword>
<dbReference type="Proteomes" id="UP000789833">
    <property type="component" value="Unassembled WGS sequence"/>
</dbReference>
<evidence type="ECO:0000313" key="2">
    <source>
        <dbReference type="Proteomes" id="UP000789833"/>
    </source>
</evidence>
<dbReference type="InterPro" id="IPR011009">
    <property type="entry name" value="Kinase-like_dom_sf"/>
</dbReference>
<dbReference type="RefSeq" id="WP_230502637.1">
    <property type="nucleotide sequence ID" value="NZ_CAKJTJ010000019.1"/>
</dbReference>
<comment type="caution">
    <text evidence="1">The sequence shown here is derived from an EMBL/GenBank/DDBJ whole genome shotgun (WGS) entry which is preliminary data.</text>
</comment>
<name>A0ABM8YR47_9BACI</name>
<gene>
    <name evidence="1" type="ORF">BACCIP111883_03095</name>
</gene>
<evidence type="ECO:0000313" key="1">
    <source>
        <dbReference type="EMBL" id="CAG9622304.1"/>
    </source>
</evidence>
<dbReference type="SUPFAM" id="SSF56112">
    <property type="entry name" value="Protein kinase-like (PK-like)"/>
    <property type="match status" value="1"/>
</dbReference>
<sequence length="194" mass="22665">MEKMNQIVDLLRNNDLLEDGSIELKRLKSGTTNGVLYTIIVNKKPTYVVKIDDPKIIIPTQEFFHAYKEVKLLPNVLYADETKEYIVYTHIPGQTHVNRGSKVAWMTILIKQLFNNYKRIEKDIPWGRVNGIPRKSWSDFNQSSLEIAKENIGNLFPEKEHKRVEGLVNEMKKYHSYDEKFYLHGDAGVHNLVY</sequence>
<organism evidence="1 2">
    <name type="scientific">Sutcliffiella rhizosphaerae</name>
    <dbReference type="NCBI Taxonomy" id="2880967"/>
    <lineage>
        <taxon>Bacteria</taxon>
        <taxon>Bacillati</taxon>
        <taxon>Bacillota</taxon>
        <taxon>Bacilli</taxon>
        <taxon>Bacillales</taxon>
        <taxon>Bacillaceae</taxon>
        <taxon>Sutcliffiella</taxon>
    </lineage>
</organism>
<accession>A0ABM8YR47</accession>
<dbReference type="EMBL" id="CAKJTJ010000019">
    <property type="protein sequence ID" value="CAG9622304.1"/>
    <property type="molecule type" value="Genomic_DNA"/>
</dbReference>